<protein>
    <recommendedName>
        <fullName evidence="3">DUF1963 domain-containing protein</fullName>
    </recommendedName>
</protein>
<dbReference type="EMBL" id="BAAATE010000021">
    <property type="protein sequence ID" value="GAA2680268.1"/>
    <property type="molecule type" value="Genomic_DNA"/>
</dbReference>
<name>A0ABP6F0U9_9ACTN</name>
<dbReference type="Gene3D" id="2.30.320.10">
    <property type="entry name" value="YwqG-like"/>
    <property type="match status" value="1"/>
</dbReference>
<evidence type="ECO:0000313" key="2">
    <source>
        <dbReference type="Proteomes" id="UP001501666"/>
    </source>
</evidence>
<dbReference type="RefSeq" id="WP_346151603.1">
    <property type="nucleotide sequence ID" value="NZ_BAAATE010000021.1"/>
</dbReference>
<comment type="caution">
    <text evidence="1">The sequence shown here is derived from an EMBL/GenBank/DDBJ whole genome shotgun (WGS) entry which is preliminary data.</text>
</comment>
<accession>A0ABP6F0U9</accession>
<dbReference type="PANTHER" id="PTHR36436:SF6">
    <property type="entry name" value="SLL5081 PROTEIN"/>
    <property type="match status" value="1"/>
</dbReference>
<dbReference type="PANTHER" id="PTHR36436">
    <property type="entry name" value="SLL5081 PROTEIN"/>
    <property type="match status" value="1"/>
</dbReference>
<dbReference type="Proteomes" id="UP001501666">
    <property type="component" value="Unassembled WGS sequence"/>
</dbReference>
<evidence type="ECO:0000313" key="1">
    <source>
        <dbReference type="EMBL" id="GAA2680268.1"/>
    </source>
</evidence>
<dbReference type="InterPro" id="IPR035948">
    <property type="entry name" value="YwqG-like_sf"/>
</dbReference>
<dbReference type="InterPro" id="IPR015315">
    <property type="entry name" value="DUF1963"/>
</dbReference>
<proteinExistence type="predicted"/>
<gene>
    <name evidence="1" type="ORF">GCM10010412_064360</name>
</gene>
<evidence type="ECO:0008006" key="3">
    <source>
        <dbReference type="Google" id="ProtNLM"/>
    </source>
</evidence>
<keyword evidence="2" id="KW-1185">Reference proteome</keyword>
<reference evidence="2" key="1">
    <citation type="journal article" date="2019" name="Int. J. Syst. Evol. Microbiol.">
        <title>The Global Catalogue of Microorganisms (GCM) 10K type strain sequencing project: providing services to taxonomists for standard genome sequencing and annotation.</title>
        <authorList>
            <consortium name="The Broad Institute Genomics Platform"/>
            <consortium name="The Broad Institute Genome Sequencing Center for Infectious Disease"/>
            <person name="Wu L."/>
            <person name="Ma J."/>
        </authorList>
    </citation>
    <scope>NUCLEOTIDE SEQUENCE [LARGE SCALE GENOMIC DNA]</scope>
    <source>
        <strain evidence="2">JCM 6835</strain>
    </source>
</reference>
<organism evidence="1 2">
    <name type="scientific">Nonomuraea recticatena</name>
    <dbReference type="NCBI Taxonomy" id="46178"/>
    <lineage>
        <taxon>Bacteria</taxon>
        <taxon>Bacillati</taxon>
        <taxon>Actinomycetota</taxon>
        <taxon>Actinomycetes</taxon>
        <taxon>Streptosporangiales</taxon>
        <taxon>Streptosporangiaceae</taxon>
        <taxon>Nonomuraea</taxon>
    </lineage>
</organism>
<dbReference type="SUPFAM" id="SSF103032">
    <property type="entry name" value="Hypothetical protein YwqG"/>
    <property type="match status" value="1"/>
</dbReference>
<sequence>MNLEALGALLRAGLPAKHAQTRLELAEPGLVLASDGSLSVRLCLHNDDTGECAEQTVPLVPAGQTVGRSHAYVQAWVQSLPSLLACVVDRTGGLSMTPGMLEFPQVVLNDEQAQTTMQFLERFADPHTLQAWAAEAEGANDEHWIRAVCQDLRLGEYADALVALRRTGISLTPRRDRLTVGRTHLGGVPDLPPRALWPHRRDHPMTLLAQIDLAETSHCDDERLLPPAGLLQIFADLTSDIAWDDTTHGPGVVVMTQPPEARDLIVTQPPAGTETLPYRAVIPAVDPSLPPLDSPFYHDLTELDLTGDDPTNPSEEFAAFIEFLNEFHPPLDDDDRPRHRLLGYADPLQDDPWRHCATAEPSTPPTQWQLLAQIDSEPDAQLGDNGLVYIFIPRDALAAGDFTRTHGVWHMH</sequence>
<dbReference type="Pfam" id="PF09234">
    <property type="entry name" value="DUF1963"/>
    <property type="match status" value="1"/>
</dbReference>